<feature type="chain" id="PRO_5037824308" evidence="1">
    <location>
        <begin position="24"/>
        <end position="77"/>
    </location>
</feature>
<proteinExistence type="predicted"/>
<dbReference type="AlphaFoldDB" id="A0A915HEA9"/>
<evidence type="ECO:0000313" key="2">
    <source>
        <dbReference type="Proteomes" id="UP000887565"/>
    </source>
</evidence>
<reference evidence="3" key="1">
    <citation type="submission" date="2022-11" db="UniProtKB">
        <authorList>
            <consortium name="WormBaseParasite"/>
        </authorList>
    </citation>
    <scope>IDENTIFICATION</scope>
</reference>
<protein>
    <submittedName>
        <fullName evidence="3">Uncharacterized protein</fullName>
    </submittedName>
</protein>
<feature type="signal peptide" evidence="1">
    <location>
        <begin position="1"/>
        <end position="23"/>
    </location>
</feature>
<dbReference type="WBParaSite" id="nRc.2.0.1.t00392-RA">
    <property type="protein sequence ID" value="nRc.2.0.1.t00392-RA"/>
    <property type="gene ID" value="nRc.2.0.1.g00392"/>
</dbReference>
<keyword evidence="2" id="KW-1185">Reference proteome</keyword>
<accession>A0A915HEA9</accession>
<keyword evidence="1" id="KW-0732">Signal</keyword>
<organism evidence="2 3">
    <name type="scientific">Romanomermis culicivorax</name>
    <name type="common">Nematode worm</name>
    <dbReference type="NCBI Taxonomy" id="13658"/>
    <lineage>
        <taxon>Eukaryota</taxon>
        <taxon>Metazoa</taxon>
        <taxon>Ecdysozoa</taxon>
        <taxon>Nematoda</taxon>
        <taxon>Enoplea</taxon>
        <taxon>Dorylaimia</taxon>
        <taxon>Mermithida</taxon>
        <taxon>Mermithoidea</taxon>
        <taxon>Mermithidae</taxon>
        <taxon>Romanomermis</taxon>
    </lineage>
</organism>
<evidence type="ECO:0000256" key="1">
    <source>
        <dbReference type="SAM" id="SignalP"/>
    </source>
</evidence>
<evidence type="ECO:0000313" key="3">
    <source>
        <dbReference type="WBParaSite" id="nRc.2.0.1.t00392-RA"/>
    </source>
</evidence>
<name>A0A915HEA9_ROMCU</name>
<sequence length="77" mass="7896">MNSTTGAARCFLTLKIIVIGVEGLVGDVLESTTFLNVEASDVDGRGGGLADCSTIGADGCHPSTFLNSPLIFDFSLS</sequence>
<dbReference type="Proteomes" id="UP000887565">
    <property type="component" value="Unplaced"/>
</dbReference>